<gene>
    <name evidence="1" type="ORF">Pmgp_00160</name>
</gene>
<comment type="caution">
    <text evidence="1">The sequence shown here is derived from an EMBL/GenBank/DDBJ whole genome shotgun (WGS) entry which is preliminary data.</text>
</comment>
<name>A0A4Y7RYN5_9FIRM</name>
<organism evidence="1 2">
    <name type="scientific">Pelotomaculum propionicicum</name>
    <dbReference type="NCBI Taxonomy" id="258475"/>
    <lineage>
        <taxon>Bacteria</taxon>
        <taxon>Bacillati</taxon>
        <taxon>Bacillota</taxon>
        <taxon>Clostridia</taxon>
        <taxon>Eubacteriales</taxon>
        <taxon>Desulfotomaculaceae</taxon>
        <taxon>Pelotomaculum</taxon>
    </lineage>
</organism>
<dbReference type="OrthoDB" id="1898447at2"/>
<dbReference type="RefSeq" id="WP_134212058.1">
    <property type="nucleotide sequence ID" value="NZ_QFFZ01000001.1"/>
</dbReference>
<evidence type="ECO:0000313" key="1">
    <source>
        <dbReference type="EMBL" id="TEB13752.1"/>
    </source>
</evidence>
<sequence>MSKIKVLYDVVAAIKEKESCSGNLNVEAKRDGVKIFGLSNDFEKNLGEGKTKAKISLEVDCEGKKVKHESSTEFACAEAHADRRHDILRHMISHHHRGHHFSHAPVDDCHAGRRCGFKEKLDKLAFMTCEGKTRTCY</sequence>
<accession>A0A4Y7RYN5</accession>
<dbReference type="AlphaFoldDB" id="A0A4Y7RYN5"/>
<protein>
    <submittedName>
        <fullName evidence="1">Uncharacterized protein</fullName>
    </submittedName>
</protein>
<dbReference type="Proteomes" id="UP000297597">
    <property type="component" value="Unassembled WGS sequence"/>
</dbReference>
<reference evidence="1 2" key="1">
    <citation type="journal article" date="2018" name="Environ. Microbiol.">
        <title>Novel energy conservation strategies and behaviour of Pelotomaculum schinkii driving syntrophic propionate catabolism.</title>
        <authorList>
            <person name="Hidalgo-Ahumada C.A.P."/>
            <person name="Nobu M.K."/>
            <person name="Narihiro T."/>
            <person name="Tamaki H."/>
            <person name="Liu W.T."/>
            <person name="Kamagata Y."/>
            <person name="Stams A.J.M."/>
            <person name="Imachi H."/>
            <person name="Sousa D.Z."/>
        </authorList>
    </citation>
    <scope>NUCLEOTIDE SEQUENCE [LARGE SCALE GENOMIC DNA]</scope>
    <source>
        <strain evidence="1 2">MGP</strain>
    </source>
</reference>
<dbReference type="EMBL" id="QFFZ01000001">
    <property type="protein sequence ID" value="TEB13752.1"/>
    <property type="molecule type" value="Genomic_DNA"/>
</dbReference>
<proteinExistence type="predicted"/>
<evidence type="ECO:0000313" key="2">
    <source>
        <dbReference type="Proteomes" id="UP000297597"/>
    </source>
</evidence>
<keyword evidence="2" id="KW-1185">Reference proteome</keyword>